<dbReference type="OrthoDB" id="329514at2"/>
<organism evidence="2 3">
    <name type="scientific">Flavihumibacter solisilvae</name>
    <dbReference type="NCBI Taxonomy" id="1349421"/>
    <lineage>
        <taxon>Bacteria</taxon>
        <taxon>Pseudomonadati</taxon>
        <taxon>Bacteroidota</taxon>
        <taxon>Chitinophagia</taxon>
        <taxon>Chitinophagales</taxon>
        <taxon>Chitinophagaceae</taxon>
        <taxon>Flavihumibacter</taxon>
    </lineage>
</organism>
<dbReference type="AlphaFoldDB" id="A0A0C1ISH1"/>
<keyword evidence="1" id="KW-0472">Membrane</keyword>
<proteinExistence type="predicted"/>
<keyword evidence="1" id="KW-1133">Transmembrane helix</keyword>
<keyword evidence="3" id="KW-1185">Reference proteome</keyword>
<dbReference type="EMBL" id="JSVC01000019">
    <property type="protein sequence ID" value="KIC93394.1"/>
    <property type="molecule type" value="Genomic_DNA"/>
</dbReference>
<dbReference type="RefSeq" id="WP_039141838.1">
    <property type="nucleotide sequence ID" value="NZ_JSVC01000019.1"/>
</dbReference>
<comment type="caution">
    <text evidence="2">The sequence shown here is derived from an EMBL/GenBank/DDBJ whole genome shotgun (WGS) entry which is preliminary data.</text>
</comment>
<sequence length="153" mass="17125">MYTGLLHLHNFLRWVILILLVIALVRHYRGMNARASYTPGDRKIDLFLMIASHTMLLIGLYQWFAGPLGLKNIQALGFGEVMKNASFRFFAVEHFVGMLIAIILITIGRAAGKPATAGVAQHKKAFTLFLVALILILISIPWPFREAVARPII</sequence>
<dbReference type="Proteomes" id="UP000031408">
    <property type="component" value="Unassembled WGS sequence"/>
</dbReference>
<feature type="transmembrane region" description="Helical" evidence="1">
    <location>
        <begin position="85"/>
        <end position="105"/>
    </location>
</feature>
<evidence type="ECO:0000313" key="3">
    <source>
        <dbReference type="Proteomes" id="UP000031408"/>
    </source>
</evidence>
<feature type="transmembrane region" description="Helical" evidence="1">
    <location>
        <begin position="6"/>
        <end position="25"/>
    </location>
</feature>
<protein>
    <recommendedName>
        <fullName evidence="4">Cytochrome B</fullName>
    </recommendedName>
</protein>
<keyword evidence="1" id="KW-0812">Transmembrane</keyword>
<name>A0A0C1ISH1_9BACT</name>
<accession>A0A0C1ISH1</accession>
<feature type="transmembrane region" description="Helical" evidence="1">
    <location>
        <begin position="125"/>
        <end position="144"/>
    </location>
</feature>
<dbReference type="STRING" id="1349421.OI18_16565"/>
<reference evidence="2 3" key="1">
    <citation type="submission" date="2014-11" db="EMBL/GenBank/DDBJ databases">
        <title>Genome sequence of Flavihumibacter solisilvae 3-3.</title>
        <authorList>
            <person name="Zhou G."/>
            <person name="Li M."/>
            <person name="Wang G."/>
        </authorList>
    </citation>
    <scope>NUCLEOTIDE SEQUENCE [LARGE SCALE GENOMIC DNA]</scope>
    <source>
        <strain evidence="2 3">3-3</strain>
    </source>
</reference>
<evidence type="ECO:0000313" key="2">
    <source>
        <dbReference type="EMBL" id="KIC93394.1"/>
    </source>
</evidence>
<gene>
    <name evidence="2" type="ORF">OI18_16565</name>
</gene>
<evidence type="ECO:0008006" key="4">
    <source>
        <dbReference type="Google" id="ProtNLM"/>
    </source>
</evidence>
<feature type="transmembrane region" description="Helical" evidence="1">
    <location>
        <begin position="46"/>
        <end position="65"/>
    </location>
</feature>
<evidence type="ECO:0000256" key="1">
    <source>
        <dbReference type="SAM" id="Phobius"/>
    </source>
</evidence>